<gene>
    <name evidence="2" type="ORF">ACFFUQ_05990</name>
</gene>
<evidence type="ECO:0000259" key="1">
    <source>
        <dbReference type="PROSITE" id="PS50835"/>
    </source>
</evidence>
<dbReference type="SMART" id="SM00409">
    <property type="entry name" value="IG"/>
    <property type="match status" value="1"/>
</dbReference>
<dbReference type="Pfam" id="PF19408">
    <property type="entry name" value="PKD_6"/>
    <property type="match status" value="1"/>
</dbReference>
<dbReference type="PROSITE" id="PS50835">
    <property type="entry name" value="IG_LIKE"/>
    <property type="match status" value="1"/>
</dbReference>
<dbReference type="Pfam" id="PF09603">
    <property type="entry name" value="Fib_succ_major"/>
    <property type="match status" value="1"/>
</dbReference>
<feature type="domain" description="Ig-like" evidence="1">
    <location>
        <begin position="643"/>
        <end position="735"/>
    </location>
</feature>
<organism evidence="2 3">
    <name type="scientific">Flavobacterium branchiarum</name>
    <dbReference type="NCBI Taxonomy" id="1114870"/>
    <lineage>
        <taxon>Bacteria</taxon>
        <taxon>Pseudomonadati</taxon>
        <taxon>Bacteroidota</taxon>
        <taxon>Flavobacteriia</taxon>
        <taxon>Flavobacteriales</taxon>
        <taxon>Flavobacteriaceae</taxon>
        <taxon>Flavobacterium</taxon>
    </lineage>
</organism>
<dbReference type="EMBL" id="JBHMEX010000023">
    <property type="protein sequence ID" value="MFB9063567.1"/>
    <property type="molecule type" value="Genomic_DNA"/>
</dbReference>
<dbReference type="InterPro" id="IPR007110">
    <property type="entry name" value="Ig-like_dom"/>
</dbReference>
<keyword evidence="3" id="KW-1185">Reference proteome</keyword>
<dbReference type="Gene3D" id="2.60.40.10">
    <property type="entry name" value="Immunoglobulins"/>
    <property type="match status" value="2"/>
</dbReference>
<dbReference type="InterPro" id="IPR013783">
    <property type="entry name" value="Ig-like_fold"/>
</dbReference>
<proteinExistence type="predicted"/>
<dbReference type="InterPro" id="IPR003599">
    <property type="entry name" value="Ig_sub"/>
</dbReference>
<dbReference type="Proteomes" id="UP001589589">
    <property type="component" value="Unassembled WGS sequence"/>
</dbReference>
<sequence>MKTRIRFLIVLLLFLPVVAIGQAVIGSVLTPKSYSLLELSTTTVKGGIRMPQLTTVERNNLTTPDFMSDVRAKGLTIYNTDSKCMEYWNTHKWVSLCSGSADIGFLPKDPSDLVHPPEGGTVGPFTPVETPPCTGKEPYTYVAITGDDFISIDITDHNTGAFKVNMSPNTTAVSRTAIVRVTNNCTGEYKEFLFNQDGDNDLCDVTVAKPIITMSNGGVLCIGGDVFMEITNVHPGANYIWTINNIVRGQGTNFRATQSGIYKVYVGGIGCDKINPNSASDNITVTLGAGTAPNNSTVLYATNNGVLCGNTGEVTLTVYNFAELSELAWYKDGKKTNKTGDVITLKAADIGVWTVLIERDGCTSLPSEKVTVSVDDSSSPLKKPKISINGKPLSELSEFCSNGRLKLSLSNPPSDYTSAVTVKWYNGLEYLGEGKDLTITAPSSGNNIILRCIVSDNTGVLCTAEFTETKKLQGVAPATPAIVANPPLICGSVEAQLTASVTGGPFTFQWYKEGVLMENEVNQTLAVTKIGSYQVEAINVSGCISPLSAALLISLSDFPILEWKAVYDKAELKQTKIFQVSDTFNPTSYTWTADNGAVIENGQGTNTAQIKFPNTDTVVNVTIEAENDCGISNKLTQQVTVAPACVAVAVKKTTMFPTGSILTGNSVTMSVLAEGSNNDEHPITYQWKFNGTPISGATLASYTINDAKTTNSGNYTCVINNCSNTPVETTAGTIEVIDEATLPKGNGTLAGEDCFDIASASSNNAKCGLLTVREAHRADFNKSYTYTFTSVGNVNTNLRFVINDPEKAIESYEIQKDMPTALANGGKYTVTIKYKQSLMTTAVGRDNDNPFRVTLVALYKTGGVDGKSKFEITIKDCSCCSEAVDLDGNVYTAKIFGDAGCWMTQNLRTTVNKNGKYLSTPYLYAESSKTAIHSKAYLNTGTVWYTVNNVGTIESRADFASKFGLLYKNTDFASEPCPEGWHIPTYLEWANLIQTFSENNAGKEMKANNNTYKGYAWAGYPVGDSKNSGFNAYPSAYQYKSGVSGAAQNFGVYSVMAVADYIGYAMVLSNTSAGATVKGAGDTYFYTAIRCAKN</sequence>
<evidence type="ECO:0000313" key="2">
    <source>
        <dbReference type="EMBL" id="MFB9063567.1"/>
    </source>
</evidence>
<dbReference type="RefSeq" id="WP_290268017.1">
    <property type="nucleotide sequence ID" value="NZ_JAUFQQ010000005.1"/>
</dbReference>
<reference evidence="2 3" key="1">
    <citation type="submission" date="2024-09" db="EMBL/GenBank/DDBJ databases">
        <authorList>
            <person name="Sun Q."/>
            <person name="Mori K."/>
        </authorList>
    </citation>
    <scope>NUCLEOTIDE SEQUENCE [LARGE SCALE GENOMIC DNA]</scope>
    <source>
        <strain evidence="2 3">CECT 7908</strain>
    </source>
</reference>
<dbReference type="InterPro" id="IPR036179">
    <property type="entry name" value="Ig-like_dom_sf"/>
</dbReference>
<dbReference type="SUPFAM" id="SSF48726">
    <property type="entry name" value="Immunoglobulin"/>
    <property type="match status" value="1"/>
</dbReference>
<comment type="caution">
    <text evidence="2">The sequence shown here is derived from an EMBL/GenBank/DDBJ whole genome shotgun (WGS) entry which is preliminary data.</text>
</comment>
<dbReference type="InterPro" id="IPR011871">
    <property type="entry name" value="Fib_succ_major"/>
</dbReference>
<protein>
    <submittedName>
        <fullName evidence="2">FISUMP domain-containing protein</fullName>
    </submittedName>
</protein>
<dbReference type="NCBIfam" id="TIGR02145">
    <property type="entry name" value="Fib_succ_major"/>
    <property type="match status" value="1"/>
</dbReference>
<accession>A0ABV5FJG8</accession>
<dbReference type="InterPro" id="IPR045829">
    <property type="entry name" value="PKD_6"/>
</dbReference>
<name>A0ABV5FJG8_9FLAO</name>
<evidence type="ECO:0000313" key="3">
    <source>
        <dbReference type="Proteomes" id="UP001589589"/>
    </source>
</evidence>